<accession>A0ABW8AJX4</accession>
<organism evidence="1 2">
    <name type="scientific">Spongisporangium articulatum</name>
    <dbReference type="NCBI Taxonomy" id="3362603"/>
    <lineage>
        <taxon>Bacteria</taxon>
        <taxon>Bacillati</taxon>
        <taxon>Actinomycetota</taxon>
        <taxon>Actinomycetes</taxon>
        <taxon>Kineosporiales</taxon>
        <taxon>Kineosporiaceae</taxon>
        <taxon>Spongisporangium</taxon>
    </lineage>
</organism>
<keyword evidence="2" id="KW-1185">Reference proteome</keyword>
<comment type="caution">
    <text evidence="1">The sequence shown here is derived from an EMBL/GenBank/DDBJ whole genome shotgun (WGS) entry which is preliminary data.</text>
</comment>
<name>A0ABW8AJX4_9ACTN</name>
<gene>
    <name evidence="1" type="ORF">ACIB24_06295</name>
</gene>
<dbReference type="EMBL" id="JBITLV010000002">
    <property type="protein sequence ID" value="MFI7586670.1"/>
    <property type="molecule type" value="Genomic_DNA"/>
</dbReference>
<dbReference type="Proteomes" id="UP001612915">
    <property type="component" value="Unassembled WGS sequence"/>
</dbReference>
<evidence type="ECO:0000313" key="1">
    <source>
        <dbReference type="EMBL" id="MFI7586670.1"/>
    </source>
</evidence>
<proteinExistence type="predicted"/>
<reference evidence="1 2" key="1">
    <citation type="submission" date="2024-10" db="EMBL/GenBank/DDBJ databases">
        <title>The Natural Products Discovery Center: Release of the First 8490 Sequenced Strains for Exploring Actinobacteria Biosynthetic Diversity.</title>
        <authorList>
            <person name="Kalkreuter E."/>
            <person name="Kautsar S.A."/>
            <person name="Yang D."/>
            <person name="Bader C.D."/>
            <person name="Teijaro C.N."/>
            <person name="Fluegel L."/>
            <person name="Davis C.M."/>
            <person name="Simpson J.R."/>
            <person name="Lauterbach L."/>
            <person name="Steele A.D."/>
            <person name="Gui C."/>
            <person name="Meng S."/>
            <person name="Li G."/>
            <person name="Viehrig K."/>
            <person name="Ye F."/>
            <person name="Su P."/>
            <person name="Kiefer A.F."/>
            <person name="Nichols A."/>
            <person name="Cepeda A.J."/>
            <person name="Yan W."/>
            <person name="Fan B."/>
            <person name="Jiang Y."/>
            <person name="Adhikari A."/>
            <person name="Zheng C.-J."/>
            <person name="Schuster L."/>
            <person name="Cowan T.M."/>
            <person name="Smanski M.J."/>
            <person name="Chevrette M.G."/>
            <person name="De Carvalho L.P.S."/>
            <person name="Shen B."/>
        </authorList>
    </citation>
    <scope>NUCLEOTIDE SEQUENCE [LARGE SCALE GENOMIC DNA]</scope>
    <source>
        <strain evidence="1 2">NPDC049639</strain>
    </source>
</reference>
<sequence length="185" mass="20195">MRWDRLFDDLEARFEAEQRAEADGELAELIRAEYAGVSLVDRLRAQLGGRVGWWLREAATFDAELIELGKDWVLLRRAQVELLVPLAAVVGLRGLARPASAGSGPLARRLAIGSVLRRLARDRVEVSMRLVGAGGHGEVVGTIDRVGADHLDVAEHPSGTFRRADQVVQVRTVPLAAVVWVAVHA</sequence>
<evidence type="ECO:0000313" key="2">
    <source>
        <dbReference type="Proteomes" id="UP001612915"/>
    </source>
</evidence>
<protein>
    <submittedName>
        <fullName evidence="1">Uncharacterized protein</fullName>
    </submittedName>
</protein>
<dbReference type="RefSeq" id="WP_398276874.1">
    <property type="nucleotide sequence ID" value="NZ_JBITLV010000002.1"/>
</dbReference>